<dbReference type="PRINTS" id="PR00598">
    <property type="entry name" value="HTHMARR"/>
</dbReference>
<keyword evidence="2 5" id="KW-0238">DNA-binding</keyword>
<reference evidence="5 6" key="1">
    <citation type="submission" date="2016-11" db="EMBL/GenBank/DDBJ databases">
        <authorList>
            <person name="Jaros S."/>
            <person name="Januszkiewicz K."/>
            <person name="Wedrychowicz H."/>
        </authorList>
    </citation>
    <scope>NUCLEOTIDE SEQUENCE [LARGE SCALE GENOMIC DNA]</scope>
    <source>
        <strain evidence="5 6">IBRC-M 10683</strain>
    </source>
</reference>
<dbReference type="InterPro" id="IPR036390">
    <property type="entry name" value="WH_DNA-bd_sf"/>
</dbReference>
<dbReference type="Pfam" id="PF01047">
    <property type="entry name" value="MarR"/>
    <property type="match status" value="1"/>
</dbReference>
<dbReference type="STRING" id="930117.SAMN05216225_102414"/>
<dbReference type="PROSITE" id="PS50995">
    <property type="entry name" value="HTH_MARR_2"/>
    <property type="match status" value="1"/>
</dbReference>
<evidence type="ECO:0000313" key="5">
    <source>
        <dbReference type="EMBL" id="SHG27639.1"/>
    </source>
</evidence>
<evidence type="ECO:0000313" key="6">
    <source>
        <dbReference type="Proteomes" id="UP000183988"/>
    </source>
</evidence>
<sequence>MVKNQDIIHQLNQKVRYINKHLNDCLKNHGLYNAQWSIIYYLYKNGAKTQTEITQYFHVEAPTVTRTLKRMEANGWISRTQGQDKRARLIQLTDSAKEKYFDIEKSVASHEEKMLEQLSEEEKNVFYQLIQKLV</sequence>
<dbReference type="Gene3D" id="1.10.10.10">
    <property type="entry name" value="Winged helix-like DNA-binding domain superfamily/Winged helix DNA-binding domain"/>
    <property type="match status" value="1"/>
</dbReference>
<feature type="domain" description="HTH marR-type" evidence="4">
    <location>
        <begin position="4"/>
        <end position="134"/>
    </location>
</feature>
<proteinExistence type="predicted"/>
<dbReference type="GO" id="GO:0003677">
    <property type="term" value="F:DNA binding"/>
    <property type="evidence" value="ECO:0007669"/>
    <property type="project" value="UniProtKB-KW"/>
</dbReference>
<evidence type="ECO:0000256" key="2">
    <source>
        <dbReference type="ARBA" id="ARBA00023125"/>
    </source>
</evidence>
<gene>
    <name evidence="5" type="ORF">SAMN05216225_102414</name>
</gene>
<dbReference type="AlphaFoldDB" id="A0A1M5IHX4"/>
<dbReference type="RefSeq" id="WP_072890720.1">
    <property type="nucleotide sequence ID" value="NZ_FQVW01000024.1"/>
</dbReference>
<dbReference type="InterPro" id="IPR000835">
    <property type="entry name" value="HTH_MarR-typ"/>
</dbReference>
<protein>
    <submittedName>
        <fullName evidence="5">DNA-binding transcriptional regulator, MarR family</fullName>
    </submittedName>
</protein>
<keyword evidence="3" id="KW-0804">Transcription</keyword>
<dbReference type="OrthoDB" id="1904211at2"/>
<dbReference type="GO" id="GO:0003700">
    <property type="term" value="F:DNA-binding transcription factor activity"/>
    <property type="evidence" value="ECO:0007669"/>
    <property type="project" value="InterPro"/>
</dbReference>
<name>A0A1M5IHX4_9BACI</name>
<keyword evidence="1" id="KW-0805">Transcription regulation</keyword>
<dbReference type="SUPFAM" id="SSF46785">
    <property type="entry name" value="Winged helix' DNA-binding domain"/>
    <property type="match status" value="1"/>
</dbReference>
<dbReference type="Proteomes" id="UP000183988">
    <property type="component" value="Unassembled WGS sequence"/>
</dbReference>
<dbReference type="PANTHER" id="PTHR42756:SF1">
    <property type="entry name" value="TRANSCRIPTIONAL REPRESSOR OF EMRAB OPERON"/>
    <property type="match status" value="1"/>
</dbReference>
<dbReference type="InterPro" id="IPR036388">
    <property type="entry name" value="WH-like_DNA-bd_sf"/>
</dbReference>
<dbReference type="PANTHER" id="PTHR42756">
    <property type="entry name" value="TRANSCRIPTIONAL REGULATOR, MARR"/>
    <property type="match status" value="1"/>
</dbReference>
<dbReference type="EMBL" id="FQVW01000024">
    <property type="protein sequence ID" value="SHG27639.1"/>
    <property type="molecule type" value="Genomic_DNA"/>
</dbReference>
<dbReference type="SMART" id="SM00347">
    <property type="entry name" value="HTH_MARR"/>
    <property type="match status" value="1"/>
</dbReference>
<organism evidence="5 6">
    <name type="scientific">Ornithinibacillus halophilus</name>
    <dbReference type="NCBI Taxonomy" id="930117"/>
    <lineage>
        <taxon>Bacteria</taxon>
        <taxon>Bacillati</taxon>
        <taxon>Bacillota</taxon>
        <taxon>Bacilli</taxon>
        <taxon>Bacillales</taxon>
        <taxon>Bacillaceae</taxon>
        <taxon>Ornithinibacillus</taxon>
    </lineage>
</organism>
<accession>A0A1M5IHX4</accession>
<evidence type="ECO:0000256" key="1">
    <source>
        <dbReference type="ARBA" id="ARBA00023015"/>
    </source>
</evidence>
<evidence type="ECO:0000256" key="3">
    <source>
        <dbReference type="ARBA" id="ARBA00023163"/>
    </source>
</evidence>
<keyword evidence="6" id="KW-1185">Reference proteome</keyword>
<evidence type="ECO:0000259" key="4">
    <source>
        <dbReference type="PROSITE" id="PS50995"/>
    </source>
</evidence>